<name>A0AAN6QIM6_9PEZI</name>
<evidence type="ECO:0000256" key="1">
    <source>
        <dbReference type="SAM" id="Phobius"/>
    </source>
</evidence>
<protein>
    <submittedName>
        <fullName evidence="2">Uncharacterized protein</fullName>
    </submittedName>
</protein>
<reference evidence="2" key="2">
    <citation type="submission" date="2023-05" db="EMBL/GenBank/DDBJ databases">
        <authorList>
            <consortium name="Lawrence Berkeley National Laboratory"/>
            <person name="Steindorff A."/>
            <person name="Hensen N."/>
            <person name="Bonometti L."/>
            <person name="Westerberg I."/>
            <person name="Brannstrom I.O."/>
            <person name="Guillou S."/>
            <person name="Cros-Aarteil S."/>
            <person name="Calhoun S."/>
            <person name="Haridas S."/>
            <person name="Kuo A."/>
            <person name="Mondo S."/>
            <person name="Pangilinan J."/>
            <person name="Riley R."/>
            <person name="Labutti K."/>
            <person name="Andreopoulos B."/>
            <person name="Lipzen A."/>
            <person name="Chen C."/>
            <person name="Yanf M."/>
            <person name="Daum C."/>
            <person name="Ng V."/>
            <person name="Clum A."/>
            <person name="Ohm R."/>
            <person name="Martin F."/>
            <person name="Silar P."/>
            <person name="Natvig D."/>
            <person name="Lalanne C."/>
            <person name="Gautier V."/>
            <person name="Ament-Velasquez S.L."/>
            <person name="Kruys A."/>
            <person name="Hutchinson M.I."/>
            <person name="Powell A.J."/>
            <person name="Barry K."/>
            <person name="Miller A.N."/>
            <person name="Grigoriev I.V."/>
            <person name="Debuchy R."/>
            <person name="Gladieux P."/>
            <person name="Thoren M.H."/>
            <person name="Johannesson H."/>
        </authorList>
    </citation>
    <scope>NUCLEOTIDE SEQUENCE</scope>
    <source>
        <strain evidence="2">CBS 508.74</strain>
    </source>
</reference>
<dbReference type="RefSeq" id="XP_064665691.1">
    <property type="nucleotide sequence ID" value="XM_064818216.1"/>
</dbReference>
<feature type="transmembrane region" description="Helical" evidence="1">
    <location>
        <begin position="20"/>
        <end position="46"/>
    </location>
</feature>
<feature type="transmembrane region" description="Helical" evidence="1">
    <location>
        <begin position="67"/>
        <end position="87"/>
    </location>
</feature>
<feature type="transmembrane region" description="Helical" evidence="1">
    <location>
        <begin position="107"/>
        <end position="132"/>
    </location>
</feature>
<proteinExistence type="predicted"/>
<gene>
    <name evidence="2" type="ORF">N656DRAFT_802187</name>
</gene>
<keyword evidence="1" id="KW-1133">Transmembrane helix</keyword>
<dbReference type="EMBL" id="MU853366">
    <property type="protein sequence ID" value="KAK4108121.1"/>
    <property type="molecule type" value="Genomic_DNA"/>
</dbReference>
<keyword evidence="3" id="KW-1185">Reference proteome</keyword>
<accession>A0AAN6QIM6</accession>
<evidence type="ECO:0000313" key="3">
    <source>
        <dbReference type="Proteomes" id="UP001302812"/>
    </source>
</evidence>
<dbReference type="GeneID" id="89942341"/>
<keyword evidence="1" id="KW-0812">Transmembrane</keyword>
<sequence>MTLRVFQNMGNLSTSQKRGFNTLTILFSGLIGVTLGSLLGLLGGMLRWRLLARKKHTPLDVSLSYQYHIFNSLFVPVFVDLLLGMQNPTGSLKLAWDHVWSGRLSRTTLAVAAYLFVNIIGRLGISALGLAYSLNEIPGIIYPVQLTNWSSTRWFEIKNASTLNSFESSGNFPWEHDVMVDAMGVSKPGGGLTLQQLV</sequence>
<evidence type="ECO:0000313" key="2">
    <source>
        <dbReference type="EMBL" id="KAK4108121.1"/>
    </source>
</evidence>
<reference evidence="2" key="1">
    <citation type="journal article" date="2023" name="Mol. Phylogenet. Evol.">
        <title>Genome-scale phylogeny and comparative genomics of the fungal order Sordariales.</title>
        <authorList>
            <person name="Hensen N."/>
            <person name="Bonometti L."/>
            <person name="Westerberg I."/>
            <person name="Brannstrom I.O."/>
            <person name="Guillou S."/>
            <person name="Cros-Aarteil S."/>
            <person name="Calhoun S."/>
            <person name="Haridas S."/>
            <person name="Kuo A."/>
            <person name="Mondo S."/>
            <person name="Pangilinan J."/>
            <person name="Riley R."/>
            <person name="LaButti K."/>
            <person name="Andreopoulos B."/>
            <person name="Lipzen A."/>
            <person name="Chen C."/>
            <person name="Yan M."/>
            <person name="Daum C."/>
            <person name="Ng V."/>
            <person name="Clum A."/>
            <person name="Steindorff A."/>
            <person name="Ohm R.A."/>
            <person name="Martin F."/>
            <person name="Silar P."/>
            <person name="Natvig D.O."/>
            <person name="Lalanne C."/>
            <person name="Gautier V."/>
            <person name="Ament-Velasquez S.L."/>
            <person name="Kruys A."/>
            <person name="Hutchinson M.I."/>
            <person name="Powell A.J."/>
            <person name="Barry K."/>
            <person name="Miller A.N."/>
            <person name="Grigoriev I.V."/>
            <person name="Debuchy R."/>
            <person name="Gladieux P."/>
            <person name="Hiltunen Thoren M."/>
            <person name="Johannesson H."/>
        </authorList>
    </citation>
    <scope>NUCLEOTIDE SEQUENCE</scope>
    <source>
        <strain evidence="2">CBS 508.74</strain>
    </source>
</reference>
<dbReference type="Proteomes" id="UP001302812">
    <property type="component" value="Unassembled WGS sequence"/>
</dbReference>
<organism evidence="2 3">
    <name type="scientific">Canariomyces notabilis</name>
    <dbReference type="NCBI Taxonomy" id="2074819"/>
    <lineage>
        <taxon>Eukaryota</taxon>
        <taxon>Fungi</taxon>
        <taxon>Dikarya</taxon>
        <taxon>Ascomycota</taxon>
        <taxon>Pezizomycotina</taxon>
        <taxon>Sordariomycetes</taxon>
        <taxon>Sordariomycetidae</taxon>
        <taxon>Sordariales</taxon>
        <taxon>Chaetomiaceae</taxon>
        <taxon>Canariomyces</taxon>
    </lineage>
</organism>
<dbReference type="AlphaFoldDB" id="A0AAN6QIM6"/>
<keyword evidence="1" id="KW-0472">Membrane</keyword>
<comment type="caution">
    <text evidence="2">The sequence shown here is derived from an EMBL/GenBank/DDBJ whole genome shotgun (WGS) entry which is preliminary data.</text>
</comment>